<dbReference type="Pfam" id="PF18994">
    <property type="entry name" value="Prophage_tailD1"/>
    <property type="match status" value="1"/>
</dbReference>
<dbReference type="Pfam" id="PF06605">
    <property type="entry name" value="Prophage_tail"/>
    <property type="match status" value="1"/>
</dbReference>
<dbReference type="STRING" id="269670.SAMN02982927_00701"/>
<evidence type="ECO:0000259" key="1">
    <source>
        <dbReference type="Pfam" id="PF06605"/>
    </source>
</evidence>
<dbReference type="Gene3D" id="6.20.110.10">
    <property type="match status" value="1"/>
</dbReference>
<organism evidence="3 4">
    <name type="scientific">Sporolactobacillus nakayamae</name>
    <dbReference type="NCBI Taxonomy" id="269670"/>
    <lineage>
        <taxon>Bacteria</taxon>
        <taxon>Bacillati</taxon>
        <taxon>Bacillota</taxon>
        <taxon>Bacilli</taxon>
        <taxon>Bacillales</taxon>
        <taxon>Sporolactobacillaceae</taxon>
        <taxon>Sporolactobacillus</taxon>
    </lineage>
</organism>
<dbReference type="Proteomes" id="UP000198752">
    <property type="component" value="Unassembled WGS sequence"/>
</dbReference>
<dbReference type="OrthoDB" id="2311165at2"/>
<name>A0A1I2PBG0_9BACL</name>
<keyword evidence="4" id="KW-1185">Reference proteome</keyword>
<dbReference type="InterPro" id="IPR010572">
    <property type="entry name" value="Tail_dom"/>
</dbReference>
<dbReference type="InterPro" id="IPR007119">
    <property type="entry name" value="Phage_tail_spike_N"/>
</dbReference>
<gene>
    <name evidence="3" type="ORF">SAMN02982927_00701</name>
</gene>
<accession>A0A1I2PBG0</accession>
<dbReference type="NCBIfam" id="TIGR01665">
    <property type="entry name" value="put_anti_recept"/>
    <property type="match status" value="1"/>
</dbReference>
<evidence type="ECO:0000313" key="3">
    <source>
        <dbReference type="EMBL" id="SFG10791.1"/>
    </source>
</evidence>
<dbReference type="InterPro" id="IPR044051">
    <property type="entry name" value="Prophage_tail_N"/>
</dbReference>
<protein>
    <submittedName>
        <fullName evidence="3">Phage minor structural protein, N-terminal region</fullName>
    </submittedName>
</protein>
<dbReference type="AlphaFoldDB" id="A0A1I2PBG0"/>
<feature type="domain" description="Tail spike" evidence="1">
    <location>
        <begin position="90"/>
        <end position="330"/>
    </location>
</feature>
<evidence type="ECO:0000313" key="4">
    <source>
        <dbReference type="Proteomes" id="UP000198752"/>
    </source>
</evidence>
<proteinExistence type="predicted"/>
<evidence type="ECO:0000259" key="2">
    <source>
        <dbReference type="Pfam" id="PF18994"/>
    </source>
</evidence>
<feature type="domain" description="Prophage endopeptidase tail N-terminal" evidence="2">
    <location>
        <begin position="14"/>
        <end position="87"/>
    </location>
</feature>
<dbReference type="Gene3D" id="3.55.50.40">
    <property type="match status" value="1"/>
</dbReference>
<reference evidence="4" key="1">
    <citation type="submission" date="2016-10" db="EMBL/GenBank/DDBJ databases">
        <authorList>
            <person name="Varghese N."/>
            <person name="Submissions S."/>
        </authorList>
    </citation>
    <scope>NUCLEOTIDE SEQUENCE [LARGE SCALE GENOMIC DNA]</scope>
    <source>
        <strain evidence="4">ATCC 700379</strain>
    </source>
</reference>
<dbReference type="EMBL" id="FOOY01000004">
    <property type="protein sequence ID" value="SFG10791.1"/>
    <property type="molecule type" value="Genomic_DNA"/>
</dbReference>
<sequence>MRMRDLFIKNLEGKIERLADYSVTRKRTVNAEKSIDVIVSKTERNAHSYPMIANECELDYEHEPYIIKLLKERTIGKTVAIALTATHKIYDQLSDNYIYDTISGTFTLQALITFLLAGSGISFELVSDGLPHSVLVENFGDDDSFSLLKSAMDKFGSEYMPVGKDLFVAKEIGRTTDEQLRYRFNISDPEKSIDTSSLKTYIRGYGKQNEDGSYVAQVEYTSPLASVPGIGIRHAKPVRDDRFTNNETLLAYCKAQLTDTISVSITLTYIELQELGIQDIDFGDYVWCIIEPFGIKTRIRVMAIEDYSNEKESPKFTLGELRRTATQVISGITRASRTISTLTIRLDDAVTVANTAYNDRIISSKVGEVND</sequence>